<evidence type="ECO:0000313" key="2">
    <source>
        <dbReference type="Proteomes" id="UP000001542"/>
    </source>
</evidence>
<dbReference type="Proteomes" id="UP000001542">
    <property type="component" value="Unassembled WGS sequence"/>
</dbReference>
<sequence length="462" mass="53570">MDFDDCKKAKQENQLISCYMFEFHQGNHPEIFWKYGKQIEFLDDIMWYTVTTPIAQDSKLCSPECSIFVTTFDHYKLYSFYLLVPGVEARGFTRTVCLCVTIDIKTKVINLPKKFIDLIQDYFIKSVIPSYEPFKKEFSDYIGSLIATVKAFPDSEVYINPIINEITPIAKGLNVEVNMNQQPKKPELFNQINNDLRKVESLFDFDTLTEQISSIMNTLDVILPYGNIFELKYIDTKQFLNFGGIYGQNYADYVIDLFQRAEEINSQKYNLISLLKSHVFHHCVNCIFQSIPLVIESPDIQSCKELARKFSIFVPNFTNDCLNQVDKVDDNVITEKHSIIITKHVDRDMNRIVGILNPELGYYEGPLCPYHSIVDRAFGFQTKTDISFLINCLSRLKEIEYKFVAFMFKIKEENSLQDNPNISIFDKQTLSNWNNMMLLSGVSSSIQTVEQIPISWGIVAYY</sequence>
<name>A2EHU4_TRIV3</name>
<protein>
    <recommendedName>
        <fullName evidence="3">UDENN FLCN/SMCR8-type domain-containing protein</fullName>
    </recommendedName>
</protein>
<dbReference type="VEuPathDB" id="TrichDB:TVAGG3_0076940"/>
<keyword evidence="2" id="KW-1185">Reference proteome</keyword>
<evidence type="ECO:0000313" key="1">
    <source>
        <dbReference type="EMBL" id="EAY07784.1"/>
    </source>
</evidence>
<gene>
    <name evidence="1" type="ORF">TVAG_000680</name>
</gene>
<dbReference type="KEGG" id="tva:4765679"/>
<dbReference type="AlphaFoldDB" id="A2EHU4"/>
<organism evidence="1 2">
    <name type="scientific">Trichomonas vaginalis (strain ATCC PRA-98 / G3)</name>
    <dbReference type="NCBI Taxonomy" id="412133"/>
    <lineage>
        <taxon>Eukaryota</taxon>
        <taxon>Metamonada</taxon>
        <taxon>Parabasalia</taxon>
        <taxon>Trichomonadida</taxon>
        <taxon>Trichomonadidae</taxon>
        <taxon>Trichomonas</taxon>
    </lineage>
</organism>
<dbReference type="EMBL" id="DS113392">
    <property type="protein sequence ID" value="EAY07784.1"/>
    <property type="molecule type" value="Genomic_DNA"/>
</dbReference>
<dbReference type="VEuPathDB" id="TrichDB:TVAG_000680"/>
<proteinExistence type="predicted"/>
<reference evidence="1" key="1">
    <citation type="submission" date="2006-10" db="EMBL/GenBank/DDBJ databases">
        <authorList>
            <person name="Amadeo P."/>
            <person name="Zhao Q."/>
            <person name="Wortman J."/>
            <person name="Fraser-Liggett C."/>
            <person name="Carlton J."/>
        </authorList>
    </citation>
    <scope>NUCLEOTIDE SEQUENCE</scope>
    <source>
        <strain evidence="1">G3</strain>
    </source>
</reference>
<evidence type="ECO:0008006" key="3">
    <source>
        <dbReference type="Google" id="ProtNLM"/>
    </source>
</evidence>
<dbReference type="RefSeq" id="XP_001320007.1">
    <property type="nucleotide sequence ID" value="XM_001319972.1"/>
</dbReference>
<reference evidence="1" key="2">
    <citation type="journal article" date="2007" name="Science">
        <title>Draft genome sequence of the sexually transmitted pathogen Trichomonas vaginalis.</title>
        <authorList>
            <person name="Carlton J.M."/>
            <person name="Hirt R.P."/>
            <person name="Silva J.C."/>
            <person name="Delcher A.L."/>
            <person name="Schatz M."/>
            <person name="Zhao Q."/>
            <person name="Wortman J.R."/>
            <person name="Bidwell S.L."/>
            <person name="Alsmark U.C.M."/>
            <person name="Besteiro S."/>
            <person name="Sicheritz-Ponten T."/>
            <person name="Noel C.J."/>
            <person name="Dacks J.B."/>
            <person name="Foster P.G."/>
            <person name="Simillion C."/>
            <person name="Van de Peer Y."/>
            <person name="Miranda-Saavedra D."/>
            <person name="Barton G.J."/>
            <person name="Westrop G.D."/>
            <person name="Mueller S."/>
            <person name="Dessi D."/>
            <person name="Fiori P.L."/>
            <person name="Ren Q."/>
            <person name="Paulsen I."/>
            <person name="Zhang H."/>
            <person name="Bastida-Corcuera F.D."/>
            <person name="Simoes-Barbosa A."/>
            <person name="Brown M.T."/>
            <person name="Hayes R.D."/>
            <person name="Mukherjee M."/>
            <person name="Okumura C.Y."/>
            <person name="Schneider R."/>
            <person name="Smith A.J."/>
            <person name="Vanacova S."/>
            <person name="Villalvazo M."/>
            <person name="Haas B.J."/>
            <person name="Pertea M."/>
            <person name="Feldblyum T.V."/>
            <person name="Utterback T.R."/>
            <person name="Shu C.L."/>
            <person name="Osoegawa K."/>
            <person name="de Jong P.J."/>
            <person name="Hrdy I."/>
            <person name="Horvathova L."/>
            <person name="Zubacova Z."/>
            <person name="Dolezal P."/>
            <person name="Malik S.B."/>
            <person name="Logsdon J.M. Jr."/>
            <person name="Henze K."/>
            <person name="Gupta A."/>
            <person name="Wang C.C."/>
            <person name="Dunne R.L."/>
            <person name="Upcroft J.A."/>
            <person name="Upcroft P."/>
            <person name="White O."/>
            <person name="Salzberg S.L."/>
            <person name="Tang P."/>
            <person name="Chiu C.-H."/>
            <person name="Lee Y.-S."/>
            <person name="Embley T.M."/>
            <person name="Coombs G.H."/>
            <person name="Mottram J.C."/>
            <person name="Tachezy J."/>
            <person name="Fraser-Liggett C.M."/>
            <person name="Johnson P.J."/>
        </authorList>
    </citation>
    <scope>NUCLEOTIDE SEQUENCE [LARGE SCALE GENOMIC DNA]</scope>
    <source>
        <strain evidence="1">G3</strain>
    </source>
</reference>
<dbReference type="InParanoid" id="A2EHU4"/>
<accession>A2EHU4</accession>